<comment type="subcellular location">
    <subcellularLocation>
        <location evidence="2">Membrane</location>
    </subcellularLocation>
</comment>
<dbReference type="InterPro" id="IPR036396">
    <property type="entry name" value="Cyt_P450_sf"/>
</dbReference>
<evidence type="ECO:0000256" key="6">
    <source>
        <dbReference type="ARBA" id="ARBA00022989"/>
    </source>
</evidence>
<dbReference type="GO" id="GO:0005506">
    <property type="term" value="F:iron ion binding"/>
    <property type="evidence" value="ECO:0007669"/>
    <property type="project" value="InterPro"/>
</dbReference>
<keyword evidence="12" id="KW-1185">Reference proteome</keyword>
<evidence type="ECO:0000256" key="9">
    <source>
        <dbReference type="ARBA" id="ARBA00023033"/>
    </source>
</evidence>
<keyword evidence="8" id="KW-0408">Iron</keyword>
<evidence type="ECO:0000256" key="3">
    <source>
        <dbReference type="ARBA" id="ARBA00022617"/>
    </source>
</evidence>
<dbReference type="InterPro" id="IPR001128">
    <property type="entry name" value="Cyt_P450"/>
</dbReference>
<dbReference type="Proteomes" id="UP001188597">
    <property type="component" value="Unassembled WGS sequence"/>
</dbReference>
<dbReference type="AlphaFoldDB" id="A0AA89AU18"/>
<dbReference type="SUPFAM" id="SSF48264">
    <property type="entry name" value="Cytochrome P450"/>
    <property type="match status" value="1"/>
</dbReference>
<comment type="cofactor">
    <cofactor evidence="1">
        <name>heme</name>
        <dbReference type="ChEBI" id="CHEBI:30413"/>
    </cofactor>
</comment>
<evidence type="ECO:0000256" key="10">
    <source>
        <dbReference type="ARBA" id="ARBA00023136"/>
    </source>
</evidence>
<evidence type="ECO:0000256" key="7">
    <source>
        <dbReference type="ARBA" id="ARBA00023002"/>
    </source>
</evidence>
<dbReference type="PANTHER" id="PTHR47947:SF26">
    <property type="entry name" value="CYTOCHROME P450"/>
    <property type="match status" value="1"/>
</dbReference>
<evidence type="ECO:0000313" key="12">
    <source>
        <dbReference type="Proteomes" id="UP001188597"/>
    </source>
</evidence>
<dbReference type="PANTHER" id="PTHR47947">
    <property type="entry name" value="CYTOCHROME P450 82C3-RELATED"/>
    <property type="match status" value="1"/>
</dbReference>
<proteinExistence type="predicted"/>
<accession>A0AA89AU18</accession>
<dbReference type="InterPro" id="IPR050651">
    <property type="entry name" value="Plant_Cytochrome_P450_Monoox"/>
</dbReference>
<evidence type="ECO:0000256" key="5">
    <source>
        <dbReference type="ARBA" id="ARBA00022723"/>
    </source>
</evidence>
<dbReference type="EMBL" id="JAVXUP010001040">
    <property type="protein sequence ID" value="KAK3016889.1"/>
    <property type="molecule type" value="Genomic_DNA"/>
</dbReference>
<sequence length="101" mass="11581">MAKTSLKTTNSLPATKANYVVDLAKLAYLHCIMNETLRLSVTAQSSLHVSNQRNVQWSVDVPRATMLMVNIWPLYNDPDLWEDPTTFKPELFEAVKWRMKG</sequence>
<evidence type="ECO:0000256" key="4">
    <source>
        <dbReference type="ARBA" id="ARBA00022692"/>
    </source>
</evidence>
<organism evidence="11 12">
    <name type="scientific">Escallonia herrerae</name>
    <dbReference type="NCBI Taxonomy" id="1293975"/>
    <lineage>
        <taxon>Eukaryota</taxon>
        <taxon>Viridiplantae</taxon>
        <taxon>Streptophyta</taxon>
        <taxon>Embryophyta</taxon>
        <taxon>Tracheophyta</taxon>
        <taxon>Spermatophyta</taxon>
        <taxon>Magnoliopsida</taxon>
        <taxon>eudicotyledons</taxon>
        <taxon>Gunneridae</taxon>
        <taxon>Pentapetalae</taxon>
        <taxon>asterids</taxon>
        <taxon>campanulids</taxon>
        <taxon>Escalloniales</taxon>
        <taxon>Escalloniaceae</taxon>
        <taxon>Escallonia</taxon>
    </lineage>
</organism>
<dbReference type="GO" id="GO:0020037">
    <property type="term" value="F:heme binding"/>
    <property type="evidence" value="ECO:0007669"/>
    <property type="project" value="InterPro"/>
</dbReference>
<keyword evidence="5" id="KW-0479">Metal-binding</keyword>
<evidence type="ECO:0008006" key="13">
    <source>
        <dbReference type="Google" id="ProtNLM"/>
    </source>
</evidence>
<reference evidence="11" key="1">
    <citation type="submission" date="2022-12" db="EMBL/GenBank/DDBJ databases">
        <title>Draft genome assemblies for two species of Escallonia (Escalloniales).</title>
        <authorList>
            <person name="Chanderbali A."/>
            <person name="Dervinis C."/>
            <person name="Anghel I."/>
            <person name="Soltis D."/>
            <person name="Soltis P."/>
            <person name="Zapata F."/>
        </authorList>
    </citation>
    <scope>NUCLEOTIDE SEQUENCE</scope>
    <source>
        <strain evidence="11">UCBG64.0493</strain>
        <tissue evidence="11">Leaf</tissue>
    </source>
</reference>
<dbReference type="GO" id="GO:0016020">
    <property type="term" value="C:membrane"/>
    <property type="evidence" value="ECO:0007669"/>
    <property type="project" value="UniProtKB-SubCell"/>
</dbReference>
<dbReference type="Gene3D" id="1.10.630.10">
    <property type="entry name" value="Cytochrome P450"/>
    <property type="match status" value="1"/>
</dbReference>
<evidence type="ECO:0000256" key="2">
    <source>
        <dbReference type="ARBA" id="ARBA00004370"/>
    </source>
</evidence>
<keyword evidence="9" id="KW-0503">Monooxygenase</keyword>
<keyword evidence="3" id="KW-0349">Heme</keyword>
<evidence type="ECO:0000313" key="11">
    <source>
        <dbReference type="EMBL" id="KAK3016889.1"/>
    </source>
</evidence>
<gene>
    <name evidence="11" type="ORF">RJ639_005904</name>
</gene>
<keyword evidence="6" id="KW-1133">Transmembrane helix</keyword>
<comment type="caution">
    <text evidence="11">The sequence shown here is derived from an EMBL/GenBank/DDBJ whole genome shotgun (WGS) entry which is preliminary data.</text>
</comment>
<evidence type="ECO:0000256" key="8">
    <source>
        <dbReference type="ARBA" id="ARBA00023004"/>
    </source>
</evidence>
<keyword evidence="10" id="KW-0472">Membrane</keyword>
<keyword evidence="4" id="KW-0812">Transmembrane</keyword>
<keyword evidence="7" id="KW-0560">Oxidoreductase</keyword>
<protein>
    <recommendedName>
        <fullName evidence="13">Cytochrome P450</fullName>
    </recommendedName>
</protein>
<dbReference type="GO" id="GO:0004497">
    <property type="term" value="F:monooxygenase activity"/>
    <property type="evidence" value="ECO:0007669"/>
    <property type="project" value="UniProtKB-KW"/>
</dbReference>
<dbReference type="Pfam" id="PF00067">
    <property type="entry name" value="p450"/>
    <property type="match status" value="1"/>
</dbReference>
<evidence type="ECO:0000256" key="1">
    <source>
        <dbReference type="ARBA" id="ARBA00001971"/>
    </source>
</evidence>
<dbReference type="GO" id="GO:0016705">
    <property type="term" value="F:oxidoreductase activity, acting on paired donors, with incorporation or reduction of molecular oxygen"/>
    <property type="evidence" value="ECO:0007669"/>
    <property type="project" value="InterPro"/>
</dbReference>
<name>A0AA89AU18_9ASTE</name>